<dbReference type="EMBL" id="FJUX01000039">
    <property type="protein sequence ID" value="CZS99183.1"/>
    <property type="molecule type" value="Genomic_DNA"/>
</dbReference>
<evidence type="ECO:0000313" key="3">
    <source>
        <dbReference type="Proteomes" id="UP000178912"/>
    </source>
</evidence>
<protein>
    <submittedName>
        <fullName evidence="2">Uncharacterized protein</fullName>
    </submittedName>
</protein>
<dbReference type="OrthoDB" id="3564233at2759"/>
<dbReference type="Proteomes" id="UP000178912">
    <property type="component" value="Unassembled WGS sequence"/>
</dbReference>
<dbReference type="AlphaFoldDB" id="A0A1E1KME5"/>
<name>A0A1E1KME5_9HELO</name>
<evidence type="ECO:0000256" key="1">
    <source>
        <dbReference type="SAM" id="MobiDB-lite"/>
    </source>
</evidence>
<organism evidence="2 3">
    <name type="scientific">Rhynchosporium agropyri</name>
    <dbReference type="NCBI Taxonomy" id="914238"/>
    <lineage>
        <taxon>Eukaryota</taxon>
        <taxon>Fungi</taxon>
        <taxon>Dikarya</taxon>
        <taxon>Ascomycota</taxon>
        <taxon>Pezizomycotina</taxon>
        <taxon>Leotiomycetes</taxon>
        <taxon>Helotiales</taxon>
        <taxon>Ploettnerulaceae</taxon>
        <taxon>Rhynchosporium</taxon>
    </lineage>
</organism>
<gene>
    <name evidence="2" type="ORF">RAG0_07634</name>
</gene>
<evidence type="ECO:0000313" key="2">
    <source>
        <dbReference type="EMBL" id="CZS99183.1"/>
    </source>
</evidence>
<keyword evidence="3" id="KW-1185">Reference proteome</keyword>
<feature type="region of interest" description="Disordered" evidence="1">
    <location>
        <begin position="215"/>
        <end position="284"/>
    </location>
</feature>
<sequence>MSSSFQLPLFSTSVPGYPSASAGLTIADHLITNEDGSEPMDWQPEGILAVEAWKYQTITLPALVAAGGPFALPPLYTYHPLPINFSAMAAFHHLSSLFTTTISQVHEVELALASWQQQQLVLAIEQDRVFLATKYEEAMKKEKSLADVLDVVRMQMELQERFAGDGEGLRRFVVQQQQPQQQQQQQDQQQLIKDERGEALRQKQADQLAASASLSLSLSSPPPLPPLLSSSVASVTTTTTPPPPPPQVKPGVSDQGSAFRGLCAPSVVNSAPESSSSSSLSSVLPDKFSRQLAGMFNLV</sequence>
<proteinExistence type="predicted"/>
<feature type="compositionally biased region" description="Low complexity" evidence="1">
    <location>
        <begin position="227"/>
        <end position="239"/>
    </location>
</feature>
<accession>A0A1E1KME5</accession>
<feature type="compositionally biased region" description="Low complexity" evidence="1">
    <location>
        <begin position="264"/>
        <end position="284"/>
    </location>
</feature>
<reference evidence="3" key="1">
    <citation type="submission" date="2016-03" db="EMBL/GenBank/DDBJ databases">
        <authorList>
            <person name="Guldener U."/>
        </authorList>
    </citation>
    <scope>NUCLEOTIDE SEQUENCE [LARGE SCALE GENOMIC DNA]</scope>
    <source>
        <strain evidence="3">04CH-RAC-A.6.1</strain>
    </source>
</reference>